<keyword evidence="1" id="KW-1133">Transmembrane helix</keyword>
<dbReference type="STRING" id="268407.PWYN_19195"/>
<evidence type="ECO:0000313" key="3">
    <source>
        <dbReference type="Proteomes" id="UP000029734"/>
    </source>
</evidence>
<dbReference type="AlphaFoldDB" id="A0A098M5I7"/>
<dbReference type="Proteomes" id="UP000029734">
    <property type="component" value="Unassembled WGS sequence"/>
</dbReference>
<comment type="caution">
    <text evidence="2">The sequence shown here is derived from an EMBL/GenBank/DDBJ whole genome shotgun (WGS) entry which is preliminary data.</text>
</comment>
<reference evidence="2 3" key="1">
    <citation type="submission" date="2014-08" db="EMBL/GenBank/DDBJ databases">
        <authorList>
            <person name="den Bakker H.C."/>
        </authorList>
    </citation>
    <scope>NUCLEOTIDE SEQUENCE [LARGE SCALE GENOMIC DNA]</scope>
    <source>
        <strain evidence="2 3">DSM 18334</strain>
    </source>
</reference>
<gene>
    <name evidence="2" type="ORF">PWYN_19195</name>
</gene>
<name>A0A098M5I7_9BACL</name>
<feature type="transmembrane region" description="Helical" evidence="1">
    <location>
        <begin position="40"/>
        <end position="62"/>
    </location>
</feature>
<keyword evidence="1" id="KW-0472">Membrane</keyword>
<feature type="transmembrane region" description="Helical" evidence="1">
    <location>
        <begin position="111"/>
        <end position="132"/>
    </location>
</feature>
<proteinExistence type="predicted"/>
<dbReference type="EMBL" id="JQCR01000003">
    <property type="protein sequence ID" value="KGE16817.1"/>
    <property type="molecule type" value="Genomic_DNA"/>
</dbReference>
<evidence type="ECO:0000313" key="2">
    <source>
        <dbReference type="EMBL" id="KGE16817.1"/>
    </source>
</evidence>
<keyword evidence="1" id="KW-0812">Transmembrane</keyword>
<reference evidence="2 3" key="2">
    <citation type="submission" date="2014-10" db="EMBL/GenBank/DDBJ databases">
        <title>Comparative genomics of the Paenibacillus odorifer group.</title>
        <authorList>
            <person name="Tsai Y.-C."/>
            <person name="Martin N."/>
            <person name="Korlach J."/>
            <person name="Wiedmann M."/>
        </authorList>
    </citation>
    <scope>NUCLEOTIDE SEQUENCE [LARGE SCALE GENOMIC DNA]</scope>
    <source>
        <strain evidence="2 3">DSM 18334</strain>
    </source>
</reference>
<keyword evidence="3" id="KW-1185">Reference proteome</keyword>
<sequence>MKWKLNTNLLLLIFCSIIFSLMLSNDQSEALYYKIGINNYYGSLFLDVLINFSLALIVVKVVSRLKFFKHYRTFIMNHFSLRAGKYISCIVYLLLLFLLILPIVLLVEPDYVVDFLVYHMLFVSIFFIDSLMNSETIKSYK</sequence>
<feature type="transmembrane region" description="Helical" evidence="1">
    <location>
        <begin position="83"/>
        <end position="105"/>
    </location>
</feature>
<evidence type="ECO:0000256" key="1">
    <source>
        <dbReference type="SAM" id="Phobius"/>
    </source>
</evidence>
<protein>
    <submittedName>
        <fullName evidence="2">Uncharacterized protein</fullName>
    </submittedName>
</protein>
<accession>A0A098M5I7</accession>
<organism evidence="2 3">
    <name type="scientific">Paenibacillus wynnii</name>
    <dbReference type="NCBI Taxonomy" id="268407"/>
    <lineage>
        <taxon>Bacteria</taxon>
        <taxon>Bacillati</taxon>
        <taxon>Bacillota</taxon>
        <taxon>Bacilli</taxon>
        <taxon>Bacillales</taxon>
        <taxon>Paenibacillaceae</taxon>
        <taxon>Paenibacillus</taxon>
    </lineage>
</organism>